<dbReference type="Pfam" id="PF09339">
    <property type="entry name" value="HTH_IclR"/>
    <property type="match status" value="1"/>
</dbReference>
<dbReference type="Pfam" id="PF01614">
    <property type="entry name" value="IclR_C"/>
    <property type="match status" value="1"/>
</dbReference>
<evidence type="ECO:0000256" key="1">
    <source>
        <dbReference type="ARBA" id="ARBA00023015"/>
    </source>
</evidence>
<keyword evidence="7" id="KW-0614">Plasmid</keyword>
<dbReference type="InterPro" id="IPR050707">
    <property type="entry name" value="HTH_MetabolicPath_Reg"/>
</dbReference>
<dbReference type="SUPFAM" id="SSF55781">
    <property type="entry name" value="GAF domain-like"/>
    <property type="match status" value="1"/>
</dbReference>
<dbReference type="PROSITE" id="PS51078">
    <property type="entry name" value="ICLR_ED"/>
    <property type="match status" value="1"/>
</dbReference>
<dbReference type="PANTHER" id="PTHR30136:SF35">
    <property type="entry name" value="HTH-TYPE TRANSCRIPTIONAL REGULATOR RV1719"/>
    <property type="match status" value="1"/>
</dbReference>
<evidence type="ECO:0000256" key="4">
    <source>
        <dbReference type="SAM" id="MobiDB-lite"/>
    </source>
</evidence>
<dbReference type="GO" id="GO:0045892">
    <property type="term" value="P:negative regulation of DNA-templated transcription"/>
    <property type="evidence" value="ECO:0007669"/>
    <property type="project" value="TreeGrafter"/>
</dbReference>
<dbReference type="InterPro" id="IPR036388">
    <property type="entry name" value="WH-like_DNA-bd_sf"/>
</dbReference>
<accession>A0A2Z6IT90</accession>
<sequence length="351" mass="39004">MSQDAGKDRNSAAGYVYDFVFERELRQATRPSIAAVRRQREDDYHRDRSPAAWRPQRASSKANATPLPSARHMATQDRTQAARKKTSGPAAAKPASESTLYVQSVEKAMKVLMAFDGSKRQLSLSEICTLTQLDLSAGQRFTFTLTALGYLNKESESRKYELSPRLLDFTYHYLASSDVVNRATPFLQQLSQMTEEVCNLTVLDGPDIVFVQRIVSRNVLHPNVIVGTRLPAYCTAPGLALLSTLPEAEVDALLDASTLVRHTPRTIVDRRKIKERVAVAHARGFVRTEDEYFLSDISTAAPITDARGRGIGAINVAVSRARWEPARDEQRFADLVRSTAFAVSAPRRHVA</sequence>
<organism evidence="7">
    <name type="scientific">Burkholderia sp. TGCL-27</name>
    <dbReference type="NCBI Taxonomy" id="1699189"/>
    <lineage>
        <taxon>Bacteria</taxon>
        <taxon>Pseudomonadati</taxon>
        <taxon>Pseudomonadota</taxon>
        <taxon>Betaproteobacteria</taxon>
        <taxon>Burkholderiales</taxon>
        <taxon>Burkholderiaceae</taxon>
        <taxon>Burkholderia</taxon>
    </lineage>
</organism>
<feature type="region of interest" description="Disordered" evidence="4">
    <location>
        <begin position="30"/>
        <end position="97"/>
    </location>
</feature>
<dbReference type="PANTHER" id="PTHR30136">
    <property type="entry name" value="HELIX-TURN-HELIX TRANSCRIPTIONAL REGULATOR, ICLR FAMILY"/>
    <property type="match status" value="1"/>
</dbReference>
<protein>
    <submittedName>
        <fullName evidence="7">Regulatory protein, IclR</fullName>
    </submittedName>
</protein>
<dbReference type="InterPro" id="IPR029016">
    <property type="entry name" value="GAF-like_dom_sf"/>
</dbReference>
<dbReference type="AlphaFoldDB" id="A0A2Z6IT90"/>
<keyword evidence="3" id="KW-0804">Transcription</keyword>
<dbReference type="EMBL" id="CCEI010000004">
    <property type="protein sequence ID" value="CDS81808.1"/>
    <property type="molecule type" value="Genomic_DNA"/>
</dbReference>
<evidence type="ECO:0000256" key="2">
    <source>
        <dbReference type="ARBA" id="ARBA00023125"/>
    </source>
</evidence>
<dbReference type="GO" id="GO:0003677">
    <property type="term" value="F:DNA binding"/>
    <property type="evidence" value="ECO:0007669"/>
    <property type="project" value="UniProtKB-KW"/>
</dbReference>
<evidence type="ECO:0000259" key="6">
    <source>
        <dbReference type="PROSITE" id="PS51078"/>
    </source>
</evidence>
<evidence type="ECO:0000313" key="7">
    <source>
        <dbReference type="EMBL" id="CDS81808.1"/>
    </source>
</evidence>
<dbReference type="InterPro" id="IPR014757">
    <property type="entry name" value="Tscrpt_reg_IclR_C"/>
</dbReference>
<keyword evidence="2" id="KW-0238">DNA-binding</keyword>
<reference evidence="7" key="2">
    <citation type="submission" date="2018-06" db="EMBL/GenBank/DDBJ databases">
        <title>Genetic characterization of 2,4-dichlorophenoxyacetic acid degradative plasmids in agricultural soils of the Mekong delta, Vietnam.</title>
        <authorList>
            <person name="Nguyen T.P.O."/>
            <person name="De Mot R."/>
            <person name="Springael D."/>
        </authorList>
    </citation>
    <scope>NUCLEOTIDE SEQUENCE</scope>
    <source>
        <strain evidence="7">TGCL_27</strain>
    </source>
</reference>
<dbReference type="PROSITE" id="PS51077">
    <property type="entry name" value="HTH_ICLR"/>
    <property type="match status" value="1"/>
</dbReference>
<dbReference type="Gene3D" id="3.30.450.40">
    <property type="match status" value="1"/>
</dbReference>
<feature type="compositionally biased region" description="Basic and acidic residues" evidence="4">
    <location>
        <begin position="38"/>
        <end position="49"/>
    </location>
</feature>
<dbReference type="SMART" id="SM00346">
    <property type="entry name" value="HTH_ICLR"/>
    <property type="match status" value="1"/>
</dbReference>
<feature type="domain" description="IclR-ED" evidence="6">
    <location>
        <begin position="165"/>
        <end position="349"/>
    </location>
</feature>
<dbReference type="GO" id="GO:0003700">
    <property type="term" value="F:DNA-binding transcription factor activity"/>
    <property type="evidence" value="ECO:0007669"/>
    <property type="project" value="TreeGrafter"/>
</dbReference>
<dbReference type="InterPro" id="IPR005471">
    <property type="entry name" value="Tscrpt_reg_IclR_N"/>
</dbReference>
<geneLocation type="plasmid" evidence="7">
    <name>pPO27</name>
</geneLocation>
<proteinExistence type="predicted"/>
<feature type="domain" description="HTH iclR-type" evidence="5">
    <location>
        <begin position="102"/>
        <end position="164"/>
    </location>
</feature>
<evidence type="ECO:0000259" key="5">
    <source>
        <dbReference type="PROSITE" id="PS51077"/>
    </source>
</evidence>
<dbReference type="SUPFAM" id="SSF46785">
    <property type="entry name" value="Winged helix' DNA-binding domain"/>
    <property type="match status" value="1"/>
</dbReference>
<name>A0A2Z6IT90_9BURK</name>
<dbReference type="Gene3D" id="1.10.10.10">
    <property type="entry name" value="Winged helix-like DNA-binding domain superfamily/Winged helix DNA-binding domain"/>
    <property type="match status" value="1"/>
</dbReference>
<reference evidence="7" key="1">
    <citation type="submission" date="2014-04" db="EMBL/GenBank/DDBJ databases">
        <authorList>
            <person name="Xu Y.W."/>
            <person name="Yang Q."/>
        </authorList>
    </citation>
    <scope>NUCLEOTIDE SEQUENCE</scope>
    <source>
        <strain evidence="7">TGCL_27</strain>
    </source>
</reference>
<dbReference type="InterPro" id="IPR036390">
    <property type="entry name" value="WH_DNA-bd_sf"/>
</dbReference>
<keyword evidence="1" id="KW-0805">Transcription regulation</keyword>
<evidence type="ECO:0000256" key="3">
    <source>
        <dbReference type="ARBA" id="ARBA00023163"/>
    </source>
</evidence>